<gene>
    <name evidence="1" type="ORF">MM171A02438_0003</name>
</gene>
<accession>A0A6M3X4Z2</accession>
<dbReference type="AlphaFoldDB" id="A0A6M3X4Z2"/>
<sequence>MPEPEIDINRVMFSSDHGSLNEAILADILSALPVVGEIGDFFRAVEAKTERRRVLQIFDLISGPLPTPTNTILFLDKTGTIDLSFIENIIKIATVKR</sequence>
<reference evidence="1" key="1">
    <citation type="submission" date="2020-03" db="EMBL/GenBank/DDBJ databases">
        <title>The deep terrestrial virosphere.</title>
        <authorList>
            <person name="Holmfeldt K."/>
            <person name="Nilsson E."/>
            <person name="Simone D."/>
            <person name="Lopez-Fernandez M."/>
            <person name="Wu X."/>
            <person name="de Brujin I."/>
            <person name="Lundin D."/>
            <person name="Andersson A."/>
            <person name="Bertilsson S."/>
            <person name="Dopson M."/>
        </authorList>
    </citation>
    <scope>NUCLEOTIDE SEQUENCE</scope>
    <source>
        <strain evidence="1">MM171A02438</strain>
    </source>
</reference>
<evidence type="ECO:0000313" key="1">
    <source>
        <dbReference type="EMBL" id="QJH92729.1"/>
    </source>
</evidence>
<name>A0A6M3X4Z2_9ZZZZ</name>
<organism evidence="1">
    <name type="scientific">viral metagenome</name>
    <dbReference type="NCBI Taxonomy" id="1070528"/>
    <lineage>
        <taxon>unclassified sequences</taxon>
        <taxon>metagenomes</taxon>
        <taxon>organismal metagenomes</taxon>
    </lineage>
</organism>
<dbReference type="EMBL" id="MT143915">
    <property type="protein sequence ID" value="QJH92729.1"/>
    <property type="molecule type" value="Genomic_DNA"/>
</dbReference>
<proteinExistence type="predicted"/>
<protein>
    <submittedName>
        <fullName evidence="1">Uncharacterized protein</fullName>
    </submittedName>
</protein>